<sequence length="223" mass="26272">MRRRDSSKELPAISLRDSVCIIENVVTKMRQEIVDCELNYPENKQCAELIDETLKHIKSSLHLAAKLLKLSPSCSESENHRKARGKYKTFSPRQEEVLYEYFSKTIRPTQPLIEHIAKKLEVDKARVNRWFINQRHKQNFLGKRAQAQSHTKFLDNINDTLDHNTKRKLRAFTFDYKALYDSLDPELTIKALSTAMDECRENWDPYFKQWMLKLVDLSLRASV</sequence>
<proteinExistence type="evidence at transcript level"/>
<dbReference type="CDD" id="cd00086">
    <property type="entry name" value="homeodomain"/>
    <property type="match status" value="1"/>
</dbReference>
<accession>E3UJT7</accession>
<evidence type="ECO:0000313" key="4">
    <source>
        <dbReference type="EMBL" id="ADO22615.1"/>
    </source>
</evidence>
<feature type="non-terminal residue" evidence="4">
    <location>
        <position position="223"/>
    </location>
</feature>
<keyword evidence="1 2" id="KW-0371">Homeobox</keyword>
<reference evidence="4" key="1">
    <citation type="journal article" date="2010" name="Evodevo">
        <title>The homeodomain complement of the ctenophore Mnemiopsis leidyi suggests that Ctenophora and Porifera diverged prior to the ParaHoxozoa.</title>
        <authorList>
            <person name="Ryan J.F."/>
            <person name="Pang K."/>
            <person name="NISC Comparative Sequencing Program"/>
            <person name="Mullikin J.C."/>
            <person name="Martindale M.Q."/>
            <person name="Baxevanis A.D."/>
        </authorList>
    </citation>
    <scope>NUCLEOTIDE SEQUENCE</scope>
</reference>
<keyword evidence="1 2" id="KW-0539">Nucleus</keyword>
<evidence type="ECO:0000256" key="2">
    <source>
        <dbReference type="RuleBase" id="RU000682"/>
    </source>
</evidence>
<gene>
    <name evidence="4" type="primary">POU26c</name>
</gene>
<comment type="subcellular location">
    <subcellularLocation>
        <location evidence="1 2">Nucleus</location>
    </subcellularLocation>
</comment>
<dbReference type="SUPFAM" id="SSF46689">
    <property type="entry name" value="Homeodomain-like"/>
    <property type="match status" value="1"/>
</dbReference>
<dbReference type="PROSITE" id="PS50071">
    <property type="entry name" value="HOMEOBOX_2"/>
    <property type="match status" value="1"/>
</dbReference>
<dbReference type="EMBL" id="HM444094">
    <property type="protein sequence ID" value="ADO22615.1"/>
    <property type="molecule type" value="mRNA"/>
</dbReference>
<dbReference type="GO" id="GO:0005634">
    <property type="term" value="C:nucleus"/>
    <property type="evidence" value="ECO:0007669"/>
    <property type="project" value="UniProtKB-SubCell"/>
</dbReference>
<feature type="DNA-binding region" description="Homeobox" evidence="1">
    <location>
        <begin position="83"/>
        <end position="142"/>
    </location>
</feature>
<organism evidence="4">
    <name type="scientific">Mnemiopsis leidyi</name>
    <name type="common">Sea walnut</name>
    <name type="synonym">Warty comb jellyfish</name>
    <dbReference type="NCBI Taxonomy" id="27923"/>
    <lineage>
        <taxon>Eukaryota</taxon>
        <taxon>Metazoa</taxon>
        <taxon>Ctenophora</taxon>
        <taxon>Tentaculata</taxon>
        <taxon>Lobata</taxon>
        <taxon>Bolinopsidae</taxon>
        <taxon>Mnemiopsis</taxon>
    </lineage>
</organism>
<evidence type="ECO:0000256" key="1">
    <source>
        <dbReference type="PROSITE-ProRule" id="PRU00108"/>
    </source>
</evidence>
<dbReference type="InterPro" id="IPR001356">
    <property type="entry name" value="HD"/>
</dbReference>
<dbReference type="InterPro" id="IPR009057">
    <property type="entry name" value="Homeodomain-like_sf"/>
</dbReference>
<dbReference type="SMART" id="SM00389">
    <property type="entry name" value="HOX"/>
    <property type="match status" value="1"/>
</dbReference>
<keyword evidence="1 2" id="KW-0238">DNA-binding</keyword>
<feature type="domain" description="Homeobox" evidence="3">
    <location>
        <begin position="81"/>
        <end position="141"/>
    </location>
</feature>
<evidence type="ECO:0000259" key="3">
    <source>
        <dbReference type="PROSITE" id="PS50071"/>
    </source>
</evidence>
<dbReference type="AlphaFoldDB" id="E3UJT7"/>
<dbReference type="Gene3D" id="1.10.10.60">
    <property type="entry name" value="Homeodomain-like"/>
    <property type="match status" value="1"/>
</dbReference>
<protein>
    <submittedName>
        <fullName evidence="4">POU class homeobox transcription factor POU26c</fullName>
    </submittedName>
</protein>
<dbReference type="Pfam" id="PF00046">
    <property type="entry name" value="Homeodomain"/>
    <property type="match status" value="1"/>
</dbReference>
<dbReference type="GO" id="GO:0003677">
    <property type="term" value="F:DNA binding"/>
    <property type="evidence" value="ECO:0007669"/>
    <property type="project" value="UniProtKB-UniRule"/>
</dbReference>
<name>E3UJT7_MNELE</name>